<comment type="caution">
    <text evidence="8">The sequence shown here is derived from an EMBL/GenBank/DDBJ whole genome shotgun (WGS) entry which is preliminary data.</text>
</comment>
<dbReference type="PRINTS" id="PR00719">
    <property type="entry name" value="LMWPTPASE"/>
</dbReference>
<evidence type="ECO:0000256" key="5">
    <source>
        <dbReference type="ARBA" id="ARBA00022912"/>
    </source>
</evidence>
<proteinExistence type="inferred from homology"/>
<dbReference type="PRINTS" id="PR00720">
    <property type="entry name" value="MAMMALPTPASE"/>
</dbReference>
<dbReference type="InterPro" id="IPR017867">
    <property type="entry name" value="Tyr_phospatase_low_mol_wt"/>
</dbReference>
<comment type="subcellular location">
    <subcellularLocation>
        <location evidence="1">Cytoplasm</location>
    </subcellularLocation>
</comment>
<dbReference type="SUPFAM" id="SSF52788">
    <property type="entry name" value="Phosphotyrosine protein phosphatases I"/>
    <property type="match status" value="1"/>
</dbReference>
<keyword evidence="3" id="KW-0963">Cytoplasm</keyword>
<reference evidence="8 9" key="1">
    <citation type="submission" date="2018-01" db="EMBL/GenBank/DDBJ databases">
        <title>Genome characterization of the sugarcane-associated fungus Trichoderma ghanense CCMA-1212 and their application in lignocelulose bioconversion.</title>
        <authorList>
            <person name="Steindorff A.S."/>
            <person name="Mendes T.D."/>
            <person name="Vilela E.S.D."/>
            <person name="Rodrigues D.S."/>
            <person name="Formighieri E.F."/>
            <person name="Melo I.S."/>
            <person name="Favaro L.C.L."/>
        </authorList>
    </citation>
    <scope>NUCLEOTIDE SEQUENCE [LARGE SCALE GENOMIC DNA]</scope>
    <source>
        <strain evidence="8 9">CCMA-1212</strain>
    </source>
</reference>
<evidence type="ECO:0000313" key="8">
    <source>
        <dbReference type="EMBL" id="TFB07727.1"/>
    </source>
</evidence>
<dbReference type="InterPro" id="IPR002115">
    <property type="entry name" value="Tyr_Pase_low_mol_wt_mml"/>
</dbReference>
<evidence type="ECO:0000313" key="9">
    <source>
        <dbReference type="Proteomes" id="UP001642720"/>
    </source>
</evidence>
<dbReference type="RefSeq" id="XP_073563928.1">
    <property type="nucleotide sequence ID" value="XM_073698578.1"/>
</dbReference>
<keyword evidence="5" id="KW-0904">Protein phosphatase</keyword>
<protein>
    <submittedName>
        <fullName evidence="8">Phosphotyrosine protein phosphatase</fullName>
    </submittedName>
</protein>
<dbReference type="InterPro" id="IPR023485">
    <property type="entry name" value="Ptyr_pPase"/>
</dbReference>
<dbReference type="InterPro" id="IPR050438">
    <property type="entry name" value="LMW_PTPase"/>
</dbReference>
<dbReference type="CDD" id="cd16343">
    <property type="entry name" value="LMWPTP"/>
    <property type="match status" value="1"/>
</dbReference>
<dbReference type="SMART" id="SM00226">
    <property type="entry name" value="LMWPc"/>
    <property type="match status" value="1"/>
</dbReference>
<sequence length="202" mass="22966">MFPVRPNRTASFAAQQKANKRHSSMPSMTRLPGQPVSVLFVCLGNICRSTMAEGIFRHLAQQPEYKDKIGEIDSCGTAAYHAGDPPDSRTMETLEKHDIFDYDHDARRITRSDFEKFDYIFAMDLSNLSDLERLKRENKDSKAKVMLFGEYSGTKKPEVVADPYYGGQDGFDKAFEQCSRFAKNFLQELVDEQGGALKKEEE</sequence>
<comment type="similarity">
    <text evidence="2">Belongs to the low molecular weight phosphotyrosine protein phosphatase family.</text>
</comment>
<dbReference type="EMBL" id="PPTA01000001">
    <property type="protein sequence ID" value="TFB07727.1"/>
    <property type="molecule type" value="Genomic_DNA"/>
</dbReference>
<evidence type="ECO:0000256" key="4">
    <source>
        <dbReference type="ARBA" id="ARBA00022801"/>
    </source>
</evidence>
<dbReference type="Gene3D" id="3.40.50.2300">
    <property type="match status" value="1"/>
</dbReference>
<accession>A0ABY2HJM3</accession>
<feature type="compositionally biased region" description="Polar residues" evidence="6">
    <location>
        <begin position="8"/>
        <end position="17"/>
    </location>
</feature>
<gene>
    <name evidence="8" type="ORF">CCMA1212_001144</name>
</gene>
<dbReference type="PANTHER" id="PTHR11717">
    <property type="entry name" value="LOW MOLECULAR WEIGHT PROTEIN TYROSINE PHOSPHATASE"/>
    <property type="match status" value="1"/>
</dbReference>
<dbReference type="GeneID" id="300573028"/>
<keyword evidence="4" id="KW-0378">Hydrolase</keyword>
<feature type="region of interest" description="Disordered" evidence="6">
    <location>
        <begin position="1"/>
        <end position="28"/>
    </location>
</feature>
<organism evidence="8 9">
    <name type="scientific">Trichoderma ghanense</name>
    <dbReference type="NCBI Taxonomy" id="65468"/>
    <lineage>
        <taxon>Eukaryota</taxon>
        <taxon>Fungi</taxon>
        <taxon>Dikarya</taxon>
        <taxon>Ascomycota</taxon>
        <taxon>Pezizomycotina</taxon>
        <taxon>Sordariomycetes</taxon>
        <taxon>Hypocreomycetidae</taxon>
        <taxon>Hypocreales</taxon>
        <taxon>Hypocreaceae</taxon>
        <taxon>Trichoderma</taxon>
    </lineage>
</organism>
<dbReference type="InterPro" id="IPR036196">
    <property type="entry name" value="Ptyr_pPase_sf"/>
</dbReference>
<evidence type="ECO:0000259" key="7">
    <source>
        <dbReference type="SMART" id="SM00226"/>
    </source>
</evidence>
<evidence type="ECO:0000256" key="6">
    <source>
        <dbReference type="SAM" id="MobiDB-lite"/>
    </source>
</evidence>
<evidence type="ECO:0000256" key="1">
    <source>
        <dbReference type="ARBA" id="ARBA00004496"/>
    </source>
</evidence>
<evidence type="ECO:0000256" key="3">
    <source>
        <dbReference type="ARBA" id="ARBA00022490"/>
    </source>
</evidence>
<dbReference type="Proteomes" id="UP001642720">
    <property type="component" value="Unassembled WGS sequence"/>
</dbReference>
<keyword evidence="9" id="KW-1185">Reference proteome</keyword>
<dbReference type="PANTHER" id="PTHR11717:SF7">
    <property type="entry name" value="LOW MOLECULAR WEIGHT PHOSPHOTYROSINE PROTEIN PHOSPHATASE"/>
    <property type="match status" value="1"/>
</dbReference>
<evidence type="ECO:0000256" key="2">
    <source>
        <dbReference type="ARBA" id="ARBA00011063"/>
    </source>
</evidence>
<feature type="domain" description="Phosphotyrosine protein phosphatase I" evidence="7">
    <location>
        <begin position="36"/>
        <end position="188"/>
    </location>
</feature>
<name>A0ABY2HJM3_9HYPO</name>
<dbReference type="Pfam" id="PF01451">
    <property type="entry name" value="LMWPc"/>
    <property type="match status" value="1"/>
</dbReference>